<accession>A0A2G8L382</accession>
<feature type="region of interest" description="Disordered" evidence="1">
    <location>
        <begin position="112"/>
        <end position="138"/>
    </location>
</feature>
<name>A0A2G8L382_STIJA</name>
<feature type="compositionally biased region" description="Basic and acidic residues" evidence="1">
    <location>
        <begin position="61"/>
        <end position="70"/>
    </location>
</feature>
<gene>
    <name evidence="2" type="ORF">BSL78_08365</name>
</gene>
<proteinExistence type="predicted"/>
<feature type="compositionally biased region" description="Basic and acidic residues" evidence="1">
    <location>
        <begin position="19"/>
        <end position="39"/>
    </location>
</feature>
<organism evidence="2 3">
    <name type="scientific">Stichopus japonicus</name>
    <name type="common">Sea cucumber</name>
    <dbReference type="NCBI Taxonomy" id="307972"/>
    <lineage>
        <taxon>Eukaryota</taxon>
        <taxon>Metazoa</taxon>
        <taxon>Echinodermata</taxon>
        <taxon>Eleutherozoa</taxon>
        <taxon>Echinozoa</taxon>
        <taxon>Holothuroidea</taxon>
        <taxon>Aspidochirotacea</taxon>
        <taxon>Aspidochirotida</taxon>
        <taxon>Stichopodidae</taxon>
        <taxon>Apostichopus</taxon>
    </lineage>
</organism>
<dbReference type="Proteomes" id="UP000230750">
    <property type="component" value="Unassembled WGS sequence"/>
</dbReference>
<feature type="region of interest" description="Disordered" evidence="1">
    <location>
        <begin position="1"/>
        <end position="70"/>
    </location>
</feature>
<comment type="caution">
    <text evidence="2">The sequence shown here is derived from an EMBL/GenBank/DDBJ whole genome shotgun (WGS) entry which is preliminary data.</text>
</comment>
<evidence type="ECO:0000313" key="3">
    <source>
        <dbReference type="Proteomes" id="UP000230750"/>
    </source>
</evidence>
<feature type="compositionally biased region" description="Basic and acidic residues" evidence="1">
    <location>
        <begin position="1"/>
        <end position="10"/>
    </location>
</feature>
<dbReference type="AlphaFoldDB" id="A0A2G8L382"/>
<sequence length="138" mass="15574">MVEEGHQLMKREKRKRERALKSESRKRYIEKIKPRENGQRLENLNSHSDRSFNREAASAKFSKDSSDGEHRVEIFKDADGVDFSDNTTSHLGDGVDFSDKITSHLGDDVNDYSASGASSDSGMGRQYGRQSKGIFDDV</sequence>
<evidence type="ECO:0000313" key="2">
    <source>
        <dbReference type="EMBL" id="PIK54719.1"/>
    </source>
</evidence>
<feature type="compositionally biased region" description="Low complexity" evidence="1">
    <location>
        <begin position="112"/>
        <end position="122"/>
    </location>
</feature>
<evidence type="ECO:0000256" key="1">
    <source>
        <dbReference type="SAM" id="MobiDB-lite"/>
    </source>
</evidence>
<dbReference type="EMBL" id="MRZV01000236">
    <property type="protein sequence ID" value="PIK54719.1"/>
    <property type="molecule type" value="Genomic_DNA"/>
</dbReference>
<keyword evidence="3" id="KW-1185">Reference proteome</keyword>
<reference evidence="2 3" key="1">
    <citation type="journal article" date="2017" name="PLoS Biol.">
        <title>The sea cucumber genome provides insights into morphological evolution and visceral regeneration.</title>
        <authorList>
            <person name="Zhang X."/>
            <person name="Sun L."/>
            <person name="Yuan J."/>
            <person name="Sun Y."/>
            <person name="Gao Y."/>
            <person name="Zhang L."/>
            <person name="Li S."/>
            <person name="Dai H."/>
            <person name="Hamel J.F."/>
            <person name="Liu C."/>
            <person name="Yu Y."/>
            <person name="Liu S."/>
            <person name="Lin W."/>
            <person name="Guo K."/>
            <person name="Jin S."/>
            <person name="Xu P."/>
            <person name="Storey K.B."/>
            <person name="Huan P."/>
            <person name="Zhang T."/>
            <person name="Zhou Y."/>
            <person name="Zhang J."/>
            <person name="Lin C."/>
            <person name="Li X."/>
            <person name="Xing L."/>
            <person name="Huo D."/>
            <person name="Sun M."/>
            <person name="Wang L."/>
            <person name="Mercier A."/>
            <person name="Li F."/>
            <person name="Yang H."/>
            <person name="Xiang J."/>
        </authorList>
    </citation>
    <scope>NUCLEOTIDE SEQUENCE [LARGE SCALE GENOMIC DNA]</scope>
    <source>
        <strain evidence="2">Shaxun</strain>
        <tissue evidence="2">Muscle</tissue>
    </source>
</reference>
<protein>
    <submittedName>
        <fullName evidence="2">Uncharacterized protein</fullName>
    </submittedName>
</protein>